<dbReference type="Pfam" id="PF00672">
    <property type="entry name" value="HAMP"/>
    <property type="match status" value="1"/>
</dbReference>
<proteinExistence type="predicted"/>
<dbReference type="SMART" id="SM00388">
    <property type="entry name" value="HisKA"/>
    <property type="match status" value="1"/>
</dbReference>
<dbReference type="SUPFAM" id="SSF47384">
    <property type="entry name" value="Homodimeric domain of signal transducing histidine kinase"/>
    <property type="match status" value="1"/>
</dbReference>
<dbReference type="GO" id="GO:0000155">
    <property type="term" value="F:phosphorelay sensor kinase activity"/>
    <property type="evidence" value="ECO:0007669"/>
    <property type="project" value="InterPro"/>
</dbReference>
<dbReference type="Pfam" id="PF02518">
    <property type="entry name" value="HATPase_c"/>
    <property type="match status" value="1"/>
</dbReference>
<dbReference type="PROSITE" id="PS50885">
    <property type="entry name" value="HAMP"/>
    <property type="match status" value="1"/>
</dbReference>
<evidence type="ECO:0000256" key="5">
    <source>
        <dbReference type="ARBA" id="ARBA00022679"/>
    </source>
</evidence>
<evidence type="ECO:0000259" key="13">
    <source>
        <dbReference type="PROSITE" id="PS50885"/>
    </source>
</evidence>
<dbReference type="InterPro" id="IPR004358">
    <property type="entry name" value="Sig_transdc_His_kin-like_C"/>
</dbReference>
<reference evidence="15" key="1">
    <citation type="submission" date="2009-09" db="EMBL/GenBank/DDBJ databases">
        <title>The complete genome of Kribbella flavida DSM 17836.</title>
        <authorList>
            <consortium name="US DOE Joint Genome Institute (JGI-PGF)"/>
            <person name="Lucas S."/>
            <person name="Copeland A."/>
            <person name="Lapidus A."/>
            <person name="Glavina del Rio T."/>
            <person name="Dalin E."/>
            <person name="Tice H."/>
            <person name="Bruce D."/>
            <person name="Goodwin L."/>
            <person name="Pitluck S."/>
            <person name="Kyrpides N."/>
            <person name="Mavromatis K."/>
            <person name="Ivanova N."/>
            <person name="Saunders E."/>
            <person name="Brettin T."/>
            <person name="Detter J.C."/>
            <person name="Han C."/>
            <person name="Larimer F."/>
            <person name="Land M."/>
            <person name="Hauser L."/>
            <person name="Markowitz V."/>
            <person name="Cheng J.-F."/>
            <person name="Hugenholtz P."/>
            <person name="Woyke T."/>
            <person name="Wu D."/>
            <person name="Pukall R."/>
            <person name="Klenk H.-P."/>
            <person name="Eisen J.A."/>
        </authorList>
    </citation>
    <scope>NUCLEOTIDE SEQUENCE [LARGE SCALE GENOMIC DNA]</scope>
    <source>
        <strain evidence="15">DSM 17836 / JCM 10339 / NBRC 14399</strain>
    </source>
</reference>
<dbReference type="PRINTS" id="PR00344">
    <property type="entry name" value="BCTRLSENSOR"/>
</dbReference>
<dbReference type="CDD" id="cd00082">
    <property type="entry name" value="HisKA"/>
    <property type="match status" value="1"/>
</dbReference>
<dbReference type="GO" id="GO:0005886">
    <property type="term" value="C:plasma membrane"/>
    <property type="evidence" value="ECO:0007669"/>
    <property type="project" value="UniProtKB-SubCell"/>
</dbReference>
<dbReference type="CDD" id="cd00075">
    <property type="entry name" value="HATPase"/>
    <property type="match status" value="1"/>
</dbReference>
<dbReference type="eggNOG" id="COG4251">
    <property type="taxonomic scope" value="Bacteria"/>
</dbReference>
<evidence type="ECO:0000256" key="2">
    <source>
        <dbReference type="ARBA" id="ARBA00004236"/>
    </source>
</evidence>
<comment type="subcellular location">
    <subcellularLocation>
        <location evidence="2">Cell membrane</location>
    </subcellularLocation>
</comment>
<evidence type="ECO:0000256" key="10">
    <source>
        <dbReference type="ARBA" id="ARBA00023136"/>
    </source>
</evidence>
<evidence type="ECO:0000256" key="11">
    <source>
        <dbReference type="SAM" id="Phobius"/>
    </source>
</evidence>
<evidence type="ECO:0000256" key="3">
    <source>
        <dbReference type="ARBA" id="ARBA00012438"/>
    </source>
</evidence>
<keyword evidence="10 11" id="KW-0472">Membrane</keyword>
<dbReference type="PANTHER" id="PTHR45436:SF5">
    <property type="entry name" value="SENSOR HISTIDINE KINASE TRCS"/>
    <property type="match status" value="1"/>
</dbReference>
<feature type="transmembrane region" description="Helical" evidence="11">
    <location>
        <begin position="12"/>
        <end position="33"/>
    </location>
</feature>
<gene>
    <name evidence="14" type="ordered locus">Kfla_0541</name>
</gene>
<sequence length="389" mass="41438">MKRWTLRTRLTLLYGVLFLVAGAVLLGVTSVLVQNSLAGQLEKQADTRIAAIRAAAAAAAPADGQPAEEQVTEIRRQQKELQATAARSVVTAGGVALLGVAVLAGVSGWLIAGRALRPVQRIRETARRISTATGAGRGLHERIALSGPDDEVKQLADTFDSMLEHLDRSFDGQRRFVANASHELRTPLALNRALVELAITDPAASPDARRLGTALLTVNQRHERLIEGLLMLADSENEVTDRVPVDLAEVAAQVALGDTPLEIRRDLRPAPTTGDPVLLERLAQNLVENATRHNVPGGWLSIATTRRGDRVVLTVSNTGEEIPAYEIESLFQPFRRRASVTADGDRGFGLGLSIVRAVARSHGGDAAARPRPGGGLTVEVSLPAAACGR</sequence>
<dbReference type="InterPro" id="IPR005467">
    <property type="entry name" value="His_kinase_dom"/>
</dbReference>
<dbReference type="Gene3D" id="6.10.340.10">
    <property type="match status" value="1"/>
</dbReference>
<keyword evidence="8 11" id="KW-1133">Transmembrane helix</keyword>
<dbReference type="RefSeq" id="WP_012918219.1">
    <property type="nucleotide sequence ID" value="NC_013729.1"/>
</dbReference>
<keyword evidence="5" id="KW-0808">Transferase</keyword>
<dbReference type="InterPro" id="IPR003661">
    <property type="entry name" value="HisK_dim/P_dom"/>
</dbReference>
<dbReference type="InterPro" id="IPR050428">
    <property type="entry name" value="TCS_sensor_his_kinase"/>
</dbReference>
<evidence type="ECO:0000256" key="7">
    <source>
        <dbReference type="ARBA" id="ARBA00022777"/>
    </source>
</evidence>
<evidence type="ECO:0000313" key="14">
    <source>
        <dbReference type="EMBL" id="ADB29663.1"/>
    </source>
</evidence>
<comment type="catalytic activity">
    <reaction evidence="1">
        <text>ATP + protein L-histidine = ADP + protein N-phospho-L-histidine.</text>
        <dbReference type="EC" id="2.7.13.3"/>
    </reaction>
</comment>
<dbReference type="STRING" id="479435.Kfla_0541"/>
<keyword evidence="4" id="KW-0597">Phosphoprotein</keyword>
<dbReference type="InterPro" id="IPR036097">
    <property type="entry name" value="HisK_dim/P_sf"/>
</dbReference>
<feature type="domain" description="HAMP" evidence="13">
    <location>
        <begin position="113"/>
        <end position="171"/>
    </location>
</feature>
<evidence type="ECO:0000259" key="12">
    <source>
        <dbReference type="PROSITE" id="PS50109"/>
    </source>
</evidence>
<evidence type="ECO:0000256" key="9">
    <source>
        <dbReference type="ARBA" id="ARBA00023012"/>
    </source>
</evidence>
<evidence type="ECO:0000256" key="6">
    <source>
        <dbReference type="ARBA" id="ARBA00022692"/>
    </source>
</evidence>
<dbReference type="EMBL" id="CP001736">
    <property type="protein sequence ID" value="ADB29663.1"/>
    <property type="molecule type" value="Genomic_DNA"/>
</dbReference>
<dbReference type="InterPro" id="IPR036890">
    <property type="entry name" value="HATPase_C_sf"/>
</dbReference>
<dbReference type="InterPro" id="IPR003660">
    <property type="entry name" value="HAMP_dom"/>
</dbReference>
<dbReference type="OrthoDB" id="9786919at2"/>
<evidence type="ECO:0000256" key="1">
    <source>
        <dbReference type="ARBA" id="ARBA00000085"/>
    </source>
</evidence>
<dbReference type="Gene3D" id="3.30.565.10">
    <property type="entry name" value="Histidine kinase-like ATPase, C-terminal domain"/>
    <property type="match status" value="1"/>
</dbReference>
<dbReference type="SMART" id="SM00387">
    <property type="entry name" value="HATPase_c"/>
    <property type="match status" value="1"/>
</dbReference>
<feature type="transmembrane region" description="Helical" evidence="11">
    <location>
        <begin position="89"/>
        <end position="112"/>
    </location>
</feature>
<dbReference type="EC" id="2.7.13.3" evidence="3"/>
<keyword evidence="9" id="KW-0902">Two-component regulatory system</keyword>
<organism evidence="14 15">
    <name type="scientific">Kribbella flavida (strain DSM 17836 / JCM 10339 / NBRC 14399)</name>
    <dbReference type="NCBI Taxonomy" id="479435"/>
    <lineage>
        <taxon>Bacteria</taxon>
        <taxon>Bacillati</taxon>
        <taxon>Actinomycetota</taxon>
        <taxon>Actinomycetes</taxon>
        <taxon>Propionibacteriales</taxon>
        <taxon>Kribbellaceae</taxon>
        <taxon>Kribbella</taxon>
    </lineage>
</organism>
<reference evidence="14 15" key="2">
    <citation type="journal article" date="2010" name="Stand. Genomic Sci.">
        <title>Complete genome sequence of Kribbella flavida type strain (IFO 14399).</title>
        <authorList>
            <person name="Pukall R."/>
            <person name="Lapidus A."/>
            <person name="Glavina Del Rio T."/>
            <person name="Copeland A."/>
            <person name="Tice H."/>
            <person name="Cheng J.-F."/>
            <person name="Lucas S."/>
            <person name="Chen F."/>
            <person name="Nolan M."/>
            <person name="LaButti K."/>
            <person name="Pati A."/>
            <person name="Ivanova N."/>
            <person name="Mavrommatis K."/>
            <person name="Mikhailova N."/>
            <person name="Pitluck S."/>
            <person name="Bruce D."/>
            <person name="Goodwin L."/>
            <person name="Land M."/>
            <person name="Hauser L."/>
            <person name="Chang Y.-J."/>
            <person name="Jeffries C.D."/>
            <person name="Chen A."/>
            <person name="Palaniappan K."/>
            <person name="Chain P."/>
            <person name="Rohde M."/>
            <person name="Goeker M."/>
            <person name="Bristow J."/>
            <person name="Eisen J.A."/>
            <person name="Markowitz V."/>
            <person name="Hugenholtz P."/>
            <person name="Kyrpides N.C."/>
            <person name="Klenk H.-P."/>
            <person name="Brettin T."/>
        </authorList>
    </citation>
    <scope>NUCLEOTIDE SEQUENCE [LARGE SCALE GENOMIC DNA]</scope>
    <source>
        <strain evidence="15">DSM 17836 / JCM 10339 / NBRC 14399</strain>
    </source>
</reference>
<dbReference type="Pfam" id="PF00512">
    <property type="entry name" value="HisKA"/>
    <property type="match status" value="1"/>
</dbReference>
<evidence type="ECO:0000256" key="8">
    <source>
        <dbReference type="ARBA" id="ARBA00022989"/>
    </source>
</evidence>
<keyword evidence="7 14" id="KW-0418">Kinase</keyword>
<keyword evidence="6 11" id="KW-0812">Transmembrane</keyword>
<dbReference type="KEGG" id="kfl:Kfla_0541"/>
<dbReference type="SUPFAM" id="SSF55874">
    <property type="entry name" value="ATPase domain of HSP90 chaperone/DNA topoisomerase II/histidine kinase"/>
    <property type="match status" value="1"/>
</dbReference>
<protein>
    <recommendedName>
        <fullName evidence="3">histidine kinase</fullName>
        <ecNumber evidence="3">2.7.13.3</ecNumber>
    </recommendedName>
</protein>
<keyword evidence="15" id="KW-1185">Reference proteome</keyword>
<dbReference type="InterPro" id="IPR003594">
    <property type="entry name" value="HATPase_dom"/>
</dbReference>
<name>D2PW06_KRIFD</name>
<dbReference type="Gene3D" id="1.10.287.130">
    <property type="match status" value="1"/>
</dbReference>
<dbReference type="Proteomes" id="UP000007967">
    <property type="component" value="Chromosome"/>
</dbReference>
<dbReference type="AlphaFoldDB" id="D2PW06"/>
<dbReference type="PROSITE" id="PS50109">
    <property type="entry name" value="HIS_KIN"/>
    <property type="match status" value="1"/>
</dbReference>
<dbReference type="SMART" id="SM00304">
    <property type="entry name" value="HAMP"/>
    <property type="match status" value="1"/>
</dbReference>
<evidence type="ECO:0000256" key="4">
    <source>
        <dbReference type="ARBA" id="ARBA00022553"/>
    </source>
</evidence>
<dbReference type="PANTHER" id="PTHR45436">
    <property type="entry name" value="SENSOR HISTIDINE KINASE YKOH"/>
    <property type="match status" value="1"/>
</dbReference>
<dbReference type="HOGENOM" id="CLU_000445_89_3_11"/>
<dbReference type="CDD" id="cd06225">
    <property type="entry name" value="HAMP"/>
    <property type="match status" value="1"/>
</dbReference>
<evidence type="ECO:0000313" key="15">
    <source>
        <dbReference type="Proteomes" id="UP000007967"/>
    </source>
</evidence>
<feature type="domain" description="Histidine kinase" evidence="12">
    <location>
        <begin position="179"/>
        <end position="386"/>
    </location>
</feature>
<accession>D2PW06</accession>